<protein>
    <recommendedName>
        <fullName evidence="4">HTH luxR-type domain-containing protein</fullName>
    </recommendedName>
</protein>
<dbReference type="InterPro" id="IPR000792">
    <property type="entry name" value="Tscrpt_reg_LuxR_C"/>
</dbReference>
<dbReference type="SMART" id="SM00421">
    <property type="entry name" value="HTH_LUXR"/>
    <property type="match status" value="1"/>
</dbReference>
<dbReference type="SUPFAM" id="SSF46894">
    <property type="entry name" value="C-terminal effector domain of the bipartite response regulators"/>
    <property type="match status" value="1"/>
</dbReference>
<dbReference type="PROSITE" id="PS50043">
    <property type="entry name" value="HTH_LUXR_2"/>
    <property type="match status" value="1"/>
</dbReference>
<reference evidence="5" key="1">
    <citation type="journal article" date="2014" name="Front. Microbiol.">
        <title>High frequency of phylogenetically diverse reductive dehalogenase-homologous genes in deep subseafloor sedimentary metagenomes.</title>
        <authorList>
            <person name="Kawai M."/>
            <person name="Futagami T."/>
            <person name="Toyoda A."/>
            <person name="Takaki Y."/>
            <person name="Nishi S."/>
            <person name="Hori S."/>
            <person name="Arai W."/>
            <person name="Tsubouchi T."/>
            <person name="Morono Y."/>
            <person name="Uchiyama I."/>
            <person name="Ito T."/>
            <person name="Fujiyama A."/>
            <person name="Inagaki F."/>
            <person name="Takami H."/>
        </authorList>
    </citation>
    <scope>NUCLEOTIDE SEQUENCE</scope>
    <source>
        <strain evidence="5">Expedition CK06-06</strain>
    </source>
</reference>
<feature type="non-terminal residue" evidence="5">
    <location>
        <position position="1"/>
    </location>
</feature>
<dbReference type="InterPro" id="IPR011006">
    <property type="entry name" value="CheY-like_superfamily"/>
</dbReference>
<dbReference type="InterPro" id="IPR016032">
    <property type="entry name" value="Sig_transdc_resp-reg_C-effctor"/>
</dbReference>
<comment type="caution">
    <text evidence="5">The sequence shown here is derived from an EMBL/GenBank/DDBJ whole genome shotgun (WGS) entry which is preliminary data.</text>
</comment>
<sequence>RFVAGMLRAGGSGYLLKDCAFEELVRAIRTVAANQTYLSPAITGIVVEDYVRHVPPRKLSAFSVLTPREREVLQLLAEGHTTREIASRLHTSVKTIETHRRHIMGKLGTSSVAELTKYAIREGLTSLDI</sequence>
<dbReference type="AlphaFoldDB" id="X0XJ04"/>
<evidence type="ECO:0000256" key="3">
    <source>
        <dbReference type="ARBA" id="ARBA00023163"/>
    </source>
</evidence>
<dbReference type="Pfam" id="PF00196">
    <property type="entry name" value="GerE"/>
    <property type="match status" value="1"/>
</dbReference>
<evidence type="ECO:0000256" key="1">
    <source>
        <dbReference type="ARBA" id="ARBA00023015"/>
    </source>
</evidence>
<gene>
    <name evidence="5" type="ORF">S01H1_63567</name>
</gene>
<evidence type="ECO:0000259" key="4">
    <source>
        <dbReference type="PROSITE" id="PS50043"/>
    </source>
</evidence>
<dbReference type="Gene3D" id="3.40.50.2300">
    <property type="match status" value="1"/>
</dbReference>
<organism evidence="5">
    <name type="scientific">marine sediment metagenome</name>
    <dbReference type="NCBI Taxonomy" id="412755"/>
    <lineage>
        <taxon>unclassified sequences</taxon>
        <taxon>metagenomes</taxon>
        <taxon>ecological metagenomes</taxon>
    </lineage>
</organism>
<dbReference type="GO" id="GO:0006355">
    <property type="term" value="P:regulation of DNA-templated transcription"/>
    <property type="evidence" value="ECO:0007669"/>
    <property type="project" value="InterPro"/>
</dbReference>
<dbReference type="EMBL" id="BARS01041846">
    <property type="protein sequence ID" value="GAG36633.1"/>
    <property type="molecule type" value="Genomic_DNA"/>
</dbReference>
<dbReference type="PANTHER" id="PTHR44688:SF16">
    <property type="entry name" value="DNA-BINDING TRANSCRIPTIONAL ACTIVATOR DEVR_DOSR"/>
    <property type="match status" value="1"/>
</dbReference>
<name>X0XJ04_9ZZZZ</name>
<accession>X0XJ04</accession>
<keyword evidence="1" id="KW-0805">Transcription regulation</keyword>
<dbReference type="PRINTS" id="PR00038">
    <property type="entry name" value="HTHLUXR"/>
</dbReference>
<evidence type="ECO:0000313" key="5">
    <source>
        <dbReference type="EMBL" id="GAG36633.1"/>
    </source>
</evidence>
<proteinExistence type="predicted"/>
<dbReference type="CDD" id="cd06170">
    <property type="entry name" value="LuxR_C_like"/>
    <property type="match status" value="1"/>
</dbReference>
<keyword evidence="3" id="KW-0804">Transcription</keyword>
<dbReference type="PANTHER" id="PTHR44688">
    <property type="entry name" value="DNA-BINDING TRANSCRIPTIONAL ACTIVATOR DEVR_DOSR"/>
    <property type="match status" value="1"/>
</dbReference>
<feature type="domain" description="HTH luxR-type" evidence="4">
    <location>
        <begin position="58"/>
        <end position="123"/>
    </location>
</feature>
<keyword evidence="2" id="KW-0238">DNA-binding</keyword>
<dbReference type="SUPFAM" id="SSF52172">
    <property type="entry name" value="CheY-like"/>
    <property type="match status" value="1"/>
</dbReference>
<dbReference type="GO" id="GO:0003677">
    <property type="term" value="F:DNA binding"/>
    <property type="evidence" value="ECO:0007669"/>
    <property type="project" value="UniProtKB-KW"/>
</dbReference>
<evidence type="ECO:0000256" key="2">
    <source>
        <dbReference type="ARBA" id="ARBA00023125"/>
    </source>
</evidence>